<protein>
    <recommendedName>
        <fullName evidence="3">Tryptophan synthase beta chain-like PALP domain-containing protein</fullName>
    </recommendedName>
</protein>
<dbReference type="SUPFAM" id="SSF53686">
    <property type="entry name" value="Tryptophan synthase beta subunit-like PLP-dependent enzymes"/>
    <property type="match status" value="1"/>
</dbReference>
<evidence type="ECO:0000256" key="1">
    <source>
        <dbReference type="ARBA" id="ARBA00001933"/>
    </source>
</evidence>
<dbReference type="Proteomes" id="UP000182703">
    <property type="component" value="Chromosome"/>
</dbReference>
<dbReference type="InterPro" id="IPR001926">
    <property type="entry name" value="TrpB-like_PALP"/>
</dbReference>
<keyword evidence="5" id="KW-1185">Reference proteome</keyword>
<reference evidence="4 5" key="1">
    <citation type="submission" date="2016-11" db="EMBL/GenBank/DDBJ databases">
        <title>Complete genome sequence of the aerobically denitrifying bacterium Chelatococcus daeguensis TAD1.</title>
        <authorList>
            <person name="Yang Y."/>
            <person name="Huang S."/>
            <person name="Lin E."/>
        </authorList>
    </citation>
    <scope>NUCLEOTIDE SEQUENCE [LARGE SCALE GENOMIC DNA]</scope>
    <source>
        <strain evidence="4 5">TAD1</strain>
    </source>
</reference>
<dbReference type="KEGG" id="cdq:BOQ54_04825"/>
<evidence type="ECO:0000313" key="4">
    <source>
        <dbReference type="EMBL" id="APF38895.1"/>
    </source>
</evidence>
<dbReference type="Pfam" id="PF00291">
    <property type="entry name" value="PALP"/>
    <property type="match status" value="1"/>
</dbReference>
<evidence type="ECO:0000313" key="5">
    <source>
        <dbReference type="Proteomes" id="UP000182703"/>
    </source>
</evidence>
<dbReference type="Gene3D" id="3.40.50.1100">
    <property type="match status" value="2"/>
</dbReference>
<dbReference type="EMBL" id="CP018095">
    <property type="protein sequence ID" value="APF38895.1"/>
    <property type="molecule type" value="Genomic_DNA"/>
</dbReference>
<name>A0AAC9JV05_9HYPH</name>
<accession>A0AAC9JV05</accession>
<proteinExistence type="predicted"/>
<evidence type="ECO:0000256" key="2">
    <source>
        <dbReference type="ARBA" id="ARBA00022898"/>
    </source>
</evidence>
<feature type="domain" description="Tryptophan synthase beta chain-like PALP" evidence="3">
    <location>
        <begin position="12"/>
        <end position="169"/>
    </location>
</feature>
<dbReference type="InterPro" id="IPR036052">
    <property type="entry name" value="TrpB-like_PALP_sf"/>
</dbReference>
<comment type="cofactor">
    <cofactor evidence="1">
        <name>pyridoxal 5'-phosphate</name>
        <dbReference type="ChEBI" id="CHEBI:597326"/>
    </cofactor>
</comment>
<keyword evidence="2" id="KW-0663">Pyridoxal phosphate</keyword>
<sequence length="238" mass="25207">MPAPATTPIVREHAGVLVVRDDLFPGSTKARFMHHVFEDADEAVYASPAEGGAQAALATVARQLGKRATIFVAQRARPHARTLEAARLGAKIVPVAPGYLSVVQARARDYCSRTGAALVPFGVDMPEAVVAIAKAAKAIGIMPDEVWCAAGSGVLARGLAMAWPTARRHVVQVGRALTPAEVAGAMIHIYPAPFGREARIKPPFPSDPHYDAKAWEQCAARKGPGRVLFWNVAAPARA</sequence>
<evidence type="ECO:0000259" key="3">
    <source>
        <dbReference type="Pfam" id="PF00291"/>
    </source>
</evidence>
<dbReference type="AlphaFoldDB" id="A0AAC9JV05"/>
<gene>
    <name evidence="4" type="ORF">BOQ54_04825</name>
</gene>
<organism evidence="4 5">
    <name type="scientific">Chelatococcus daeguensis</name>
    <dbReference type="NCBI Taxonomy" id="444444"/>
    <lineage>
        <taxon>Bacteria</taxon>
        <taxon>Pseudomonadati</taxon>
        <taxon>Pseudomonadota</taxon>
        <taxon>Alphaproteobacteria</taxon>
        <taxon>Hyphomicrobiales</taxon>
        <taxon>Chelatococcaceae</taxon>
        <taxon>Chelatococcus</taxon>
    </lineage>
</organism>